<sequence>MYKYAVNEGIISSNPFNRISLLKEQKPMIKTYSTEDIKKIINFFNGKDFLSIRNKTMMMTFIETGIRSSELRNIRVNDVFEDSIRILGKGNKVRFVAISLPLRKQMIRYQRARNSLLGDKNCEWYFISNTGKYLKLGAMKHIIEKLYKLNLPVQPTFHNFRRFYAQQM</sequence>
<dbReference type="Pfam" id="PF00589">
    <property type="entry name" value="Phage_integrase"/>
    <property type="match status" value="1"/>
</dbReference>
<dbReference type="PROSITE" id="PS51898">
    <property type="entry name" value="TYR_RECOMBINASE"/>
    <property type="match status" value="1"/>
</dbReference>
<dbReference type="EMBL" id="VIVN01000002">
    <property type="protein sequence ID" value="TWE05995.1"/>
    <property type="molecule type" value="Genomic_DNA"/>
</dbReference>
<dbReference type="GO" id="GO:0006310">
    <property type="term" value="P:DNA recombination"/>
    <property type="evidence" value="ECO:0007669"/>
    <property type="project" value="UniProtKB-KW"/>
</dbReference>
<dbReference type="GO" id="GO:0003677">
    <property type="term" value="F:DNA binding"/>
    <property type="evidence" value="ECO:0007669"/>
    <property type="project" value="InterPro"/>
</dbReference>
<feature type="domain" description="Tyr recombinase" evidence="2">
    <location>
        <begin position="27"/>
        <end position="168"/>
    </location>
</feature>
<dbReference type="Proteomes" id="UP000319671">
    <property type="component" value="Unassembled WGS sequence"/>
</dbReference>
<dbReference type="AlphaFoldDB" id="A0A561DRK5"/>
<dbReference type="InterPro" id="IPR013762">
    <property type="entry name" value="Integrase-like_cat_sf"/>
</dbReference>
<dbReference type="InterPro" id="IPR002104">
    <property type="entry name" value="Integrase_catalytic"/>
</dbReference>
<evidence type="ECO:0000256" key="1">
    <source>
        <dbReference type="ARBA" id="ARBA00023172"/>
    </source>
</evidence>
<dbReference type="InterPro" id="IPR050090">
    <property type="entry name" value="Tyrosine_recombinase_XerCD"/>
</dbReference>
<gene>
    <name evidence="3" type="ORF">FB550_10210</name>
</gene>
<dbReference type="SUPFAM" id="SSF56349">
    <property type="entry name" value="DNA breaking-rejoining enzymes"/>
    <property type="match status" value="1"/>
</dbReference>
<dbReference type="GO" id="GO:0015074">
    <property type="term" value="P:DNA integration"/>
    <property type="evidence" value="ECO:0007669"/>
    <property type="project" value="InterPro"/>
</dbReference>
<dbReference type="CDD" id="cd00397">
    <property type="entry name" value="DNA_BRE_C"/>
    <property type="match status" value="1"/>
</dbReference>
<dbReference type="PANTHER" id="PTHR30349:SF81">
    <property type="entry name" value="TYROSINE RECOMBINASE XERC"/>
    <property type="match status" value="1"/>
</dbReference>
<comment type="caution">
    <text evidence="3">The sequence shown here is derived from an EMBL/GenBank/DDBJ whole genome shotgun (WGS) entry which is preliminary data.</text>
</comment>
<keyword evidence="1" id="KW-0233">DNA recombination</keyword>
<dbReference type="Gene3D" id="1.10.443.10">
    <property type="entry name" value="Intergrase catalytic core"/>
    <property type="match status" value="1"/>
</dbReference>
<name>A0A561DRK5_9BACI</name>
<evidence type="ECO:0000313" key="3">
    <source>
        <dbReference type="EMBL" id="TWE05995.1"/>
    </source>
</evidence>
<proteinExistence type="predicted"/>
<protein>
    <submittedName>
        <fullName evidence="3">Phage integrase family protein</fullName>
    </submittedName>
</protein>
<evidence type="ECO:0000259" key="2">
    <source>
        <dbReference type="PROSITE" id="PS51898"/>
    </source>
</evidence>
<accession>A0A561DRK5</accession>
<organism evidence="3 4">
    <name type="scientific">Neobacillus bataviensis</name>
    <dbReference type="NCBI Taxonomy" id="220685"/>
    <lineage>
        <taxon>Bacteria</taxon>
        <taxon>Bacillati</taxon>
        <taxon>Bacillota</taxon>
        <taxon>Bacilli</taxon>
        <taxon>Bacillales</taxon>
        <taxon>Bacillaceae</taxon>
        <taxon>Neobacillus</taxon>
    </lineage>
</organism>
<dbReference type="InterPro" id="IPR011010">
    <property type="entry name" value="DNA_brk_join_enz"/>
</dbReference>
<keyword evidence="4" id="KW-1185">Reference proteome</keyword>
<evidence type="ECO:0000313" key="4">
    <source>
        <dbReference type="Proteomes" id="UP000319671"/>
    </source>
</evidence>
<reference evidence="3 4" key="1">
    <citation type="submission" date="2019-06" db="EMBL/GenBank/DDBJ databases">
        <title>Sorghum-associated microbial communities from plants grown in Nebraska, USA.</title>
        <authorList>
            <person name="Schachtman D."/>
        </authorList>
    </citation>
    <scope>NUCLEOTIDE SEQUENCE [LARGE SCALE GENOMIC DNA]</scope>
    <source>
        <strain evidence="3 4">2482</strain>
    </source>
</reference>
<dbReference type="PANTHER" id="PTHR30349">
    <property type="entry name" value="PHAGE INTEGRASE-RELATED"/>
    <property type="match status" value="1"/>
</dbReference>